<proteinExistence type="predicted"/>
<evidence type="ECO:0000313" key="1">
    <source>
        <dbReference type="EMBL" id="MCQ8130345.1"/>
    </source>
</evidence>
<organism evidence="1 2">
    <name type="scientific">Methylomonas rivi</name>
    <dbReference type="NCBI Taxonomy" id="2952226"/>
    <lineage>
        <taxon>Bacteria</taxon>
        <taxon>Pseudomonadati</taxon>
        <taxon>Pseudomonadota</taxon>
        <taxon>Gammaproteobacteria</taxon>
        <taxon>Methylococcales</taxon>
        <taxon>Methylococcaceae</taxon>
        <taxon>Methylomonas</taxon>
    </lineage>
</organism>
<dbReference type="Proteomes" id="UP001524586">
    <property type="component" value="Unassembled WGS sequence"/>
</dbReference>
<protein>
    <submittedName>
        <fullName evidence="1">Uncharacterized protein</fullName>
    </submittedName>
</protein>
<reference evidence="1 2" key="1">
    <citation type="submission" date="2022-07" db="EMBL/GenBank/DDBJ databases">
        <title>Methylomonas rivi sp. nov., Methylomonas rosea sp. nov., Methylomonas aureus sp. nov. and Methylomonas subterranea sp. nov., four novel methanotrophs isolated from a freshwater creek and the deep terrestrial subsurface.</title>
        <authorList>
            <person name="Abin C."/>
            <person name="Sankaranarayanan K."/>
            <person name="Garner C."/>
            <person name="Sindelar R."/>
            <person name="Kotary K."/>
            <person name="Garner R."/>
            <person name="Barclay S."/>
            <person name="Lawson P."/>
            <person name="Krumholz L."/>
        </authorList>
    </citation>
    <scope>NUCLEOTIDE SEQUENCE [LARGE SCALE GENOMIC DNA]</scope>
    <source>
        <strain evidence="1 2">WSC-6</strain>
    </source>
</reference>
<gene>
    <name evidence="1" type="ORF">NP596_17935</name>
</gene>
<comment type="caution">
    <text evidence="1">The sequence shown here is derived from an EMBL/GenBank/DDBJ whole genome shotgun (WGS) entry which is preliminary data.</text>
</comment>
<keyword evidence="2" id="KW-1185">Reference proteome</keyword>
<accession>A0ABT1U952</accession>
<evidence type="ECO:0000313" key="2">
    <source>
        <dbReference type="Proteomes" id="UP001524586"/>
    </source>
</evidence>
<dbReference type="RefSeq" id="WP_256616772.1">
    <property type="nucleotide sequence ID" value="NZ_JANIBK010000151.1"/>
</dbReference>
<sequence length="82" mass="9121">MCRYRDACFNAGSRTGERGTFLCLSKEKYPKETTPECRVFPALLGFERGFPKGLPSPYEKRDASLHRPCGLNRSNPPVLGAA</sequence>
<dbReference type="EMBL" id="JANIBK010000151">
    <property type="protein sequence ID" value="MCQ8130345.1"/>
    <property type="molecule type" value="Genomic_DNA"/>
</dbReference>
<name>A0ABT1U952_9GAMM</name>